<sequence length="820" mass="97041">MDNLYKISSYETRIVSTRIQNIEESNDGKDDGNESPQPSRGLQIEYDTENYSAVNIAPLALTWEKLNMNRPKPAYDNPWIIPEGDAREKFDRYAKDVHIVQKDIGEKLQRLGMLVVPKVLSVPILNFEQEFEDNEGLQEMGRFFERQVQMDGRGRHFDARFGSKYFVKDRSGVGEDLGIYDSSKAADSNDMNVFEKRFTTALEDAFLPESIVQGAQAIAIEEDVRTFSLEASTPKPRDINKTNEGLQVILAALLEAVIRNLMIKTIEIKDKKVTRDTPRYFLEIIWRHARRQEYQKKLIRYSLNHPRPTKISFNVEHLYDKYYDHNEATSGRDLFPIFTNLDPETRKVLNEAQRRMVFALELLRKEWYRLNYLEYLKFPEYQKLYNEHGHNIQIPAIRAFALKTPITRRHFDNLTPRHKAILELGVKLVMEPLSQDPLEQDMEQMLQHAIFEFITATEREHKQVRESLLIAWEMRLMCSKWWPEPNKKKPCSCYCRDHILKVIKKYNLRYPYTTFFAEKCIKDYPAVNALIEQFEDPRKPPHPLEEIDVDIVTYIDVPTALPVWMVNRQNLILAIIKHLRTCVATKNDCHASALDHGELLMKVIWGRGWDSKDCKHRKRYETYLVQIVMMISERWDERFESQWELFVTDLKKWDILHFKYRRIWCQIYCGEELKGTDLENAKADAIAHRDAGLKADQIGVDIFGKEGETLKEKGWMEIKEVETAKAESMQLATLPKIDPKVQKERFARARREYFTKMRKDLAEVLSKKNKEEQAHKERQPKKSEERKLPRRGRYEATHSWLEIEKEHEKRRKEDENWKFR</sequence>
<keyword evidence="3" id="KW-1185">Reference proteome</keyword>
<dbReference type="Proteomes" id="UP001365542">
    <property type="component" value="Unassembled WGS sequence"/>
</dbReference>
<feature type="region of interest" description="Disordered" evidence="1">
    <location>
        <begin position="764"/>
        <end position="820"/>
    </location>
</feature>
<dbReference type="AlphaFoldDB" id="A0AAV9X9P6"/>
<comment type="caution">
    <text evidence="2">The sequence shown here is derived from an EMBL/GenBank/DDBJ whole genome shotgun (WGS) entry which is preliminary data.</text>
</comment>
<evidence type="ECO:0000313" key="2">
    <source>
        <dbReference type="EMBL" id="KAK6538361.1"/>
    </source>
</evidence>
<dbReference type="EMBL" id="JAVHJO010000008">
    <property type="protein sequence ID" value="KAK6538361.1"/>
    <property type="molecule type" value="Genomic_DNA"/>
</dbReference>
<name>A0AAV9X9P6_9PEZI</name>
<accession>A0AAV9X9P6</accession>
<proteinExistence type="predicted"/>
<evidence type="ECO:0000313" key="3">
    <source>
        <dbReference type="Proteomes" id="UP001365542"/>
    </source>
</evidence>
<organism evidence="2 3">
    <name type="scientific">Orbilia ellipsospora</name>
    <dbReference type="NCBI Taxonomy" id="2528407"/>
    <lineage>
        <taxon>Eukaryota</taxon>
        <taxon>Fungi</taxon>
        <taxon>Dikarya</taxon>
        <taxon>Ascomycota</taxon>
        <taxon>Pezizomycotina</taxon>
        <taxon>Orbiliomycetes</taxon>
        <taxon>Orbiliales</taxon>
        <taxon>Orbiliaceae</taxon>
        <taxon>Orbilia</taxon>
    </lineage>
</organism>
<gene>
    <name evidence="2" type="ORF">TWF694_011241</name>
</gene>
<reference evidence="2 3" key="1">
    <citation type="submission" date="2019-10" db="EMBL/GenBank/DDBJ databases">
        <authorList>
            <person name="Palmer J.M."/>
        </authorList>
    </citation>
    <scope>NUCLEOTIDE SEQUENCE [LARGE SCALE GENOMIC DNA]</scope>
    <source>
        <strain evidence="2 3">TWF694</strain>
    </source>
</reference>
<feature type="region of interest" description="Disordered" evidence="1">
    <location>
        <begin position="19"/>
        <end position="40"/>
    </location>
</feature>
<evidence type="ECO:0000256" key="1">
    <source>
        <dbReference type="SAM" id="MobiDB-lite"/>
    </source>
</evidence>
<protein>
    <submittedName>
        <fullName evidence="2">Uncharacterized protein</fullName>
    </submittedName>
</protein>